<name>A0A9P4LPM4_9PLEO</name>
<dbReference type="AlphaFoldDB" id="A0A9P4LPM4"/>
<proteinExistence type="predicted"/>
<dbReference type="Proteomes" id="UP000799777">
    <property type="component" value="Unassembled WGS sequence"/>
</dbReference>
<evidence type="ECO:0000313" key="1">
    <source>
        <dbReference type="EMBL" id="KAF2031004.1"/>
    </source>
</evidence>
<protein>
    <submittedName>
        <fullName evidence="1">Uncharacterized protein</fullName>
    </submittedName>
</protein>
<gene>
    <name evidence="1" type="ORF">EK21DRAFT_111452</name>
</gene>
<keyword evidence="2" id="KW-1185">Reference proteome</keyword>
<sequence length="268" mass="30661">MPMTPMVSHRHRLIEARHFNDPESDHHPSFNQLKFVFQQLHAETSGLEIRFNAVLFFPQVLAPFHSSPHLSPPDDICLKSADRWCLDFVAQMAPHKLQWLSIVIISTGVKCLTLTHRIAPPMLDLPPLAMFCKQHPHVEVRYHFENFRCDDDDDDDDDECIPCMDFMVAGSCLTAALQGDQAGNEVNNQLFGPGIRFTYDEARHWREIWNIQHLLQGVKKFSIWPACSFSEAMYKLRHVADVSDLAEADYAILKDYAEGWLKCGITAA</sequence>
<dbReference type="EMBL" id="ML978185">
    <property type="protein sequence ID" value="KAF2031004.1"/>
    <property type="molecule type" value="Genomic_DNA"/>
</dbReference>
<dbReference type="OrthoDB" id="3763763at2759"/>
<organism evidence="1 2">
    <name type="scientific">Setomelanomma holmii</name>
    <dbReference type="NCBI Taxonomy" id="210430"/>
    <lineage>
        <taxon>Eukaryota</taxon>
        <taxon>Fungi</taxon>
        <taxon>Dikarya</taxon>
        <taxon>Ascomycota</taxon>
        <taxon>Pezizomycotina</taxon>
        <taxon>Dothideomycetes</taxon>
        <taxon>Pleosporomycetidae</taxon>
        <taxon>Pleosporales</taxon>
        <taxon>Pleosporineae</taxon>
        <taxon>Phaeosphaeriaceae</taxon>
        <taxon>Setomelanomma</taxon>
    </lineage>
</organism>
<accession>A0A9P4LPM4</accession>
<evidence type="ECO:0000313" key="2">
    <source>
        <dbReference type="Proteomes" id="UP000799777"/>
    </source>
</evidence>
<reference evidence="1" key="1">
    <citation type="journal article" date="2020" name="Stud. Mycol.">
        <title>101 Dothideomycetes genomes: a test case for predicting lifestyles and emergence of pathogens.</title>
        <authorList>
            <person name="Haridas S."/>
            <person name="Albert R."/>
            <person name="Binder M."/>
            <person name="Bloem J."/>
            <person name="Labutti K."/>
            <person name="Salamov A."/>
            <person name="Andreopoulos B."/>
            <person name="Baker S."/>
            <person name="Barry K."/>
            <person name="Bills G."/>
            <person name="Bluhm B."/>
            <person name="Cannon C."/>
            <person name="Castanera R."/>
            <person name="Culley D."/>
            <person name="Daum C."/>
            <person name="Ezra D."/>
            <person name="Gonzalez J."/>
            <person name="Henrissat B."/>
            <person name="Kuo A."/>
            <person name="Liang C."/>
            <person name="Lipzen A."/>
            <person name="Lutzoni F."/>
            <person name="Magnuson J."/>
            <person name="Mondo S."/>
            <person name="Nolan M."/>
            <person name="Ohm R."/>
            <person name="Pangilinan J."/>
            <person name="Park H.-J."/>
            <person name="Ramirez L."/>
            <person name="Alfaro M."/>
            <person name="Sun H."/>
            <person name="Tritt A."/>
            <person name="Yoshinaga Y."/>
            <person name="Zwiers L.-H."/>
            <person name="Turgeon B."/>
            <person name="Goodwin S."/>
            <person name="Spatafora J."/>
            <person name="Crous P."/>
            <person name="Grigoriev I."/>
        </authorList>
    </citation>
    <scope>NUCLEOTIDE SEQUENCE</scope>
    <source>
        <strain evidence="1">CBS 110217</strain>
    </source>
</reference>
<comment type="caution">
    <text evidence="1">The sequence shown here is derived from an EMBL/GenBank/DDBJ whole genome shotgun (WGS) entry which is preliminary data.</text>
</comment>